<feature type="domain" description="HNH nuclease" evidence="1">
    <location>
        <begin position="254"/>
        <end position="303"/>
    </location>
</feature>
<dbReference type="EMBL" id="FMSH01000136">
    <property type="protein sequence ID" value="SCU75075.1"/>
    <property type="molecule type" value="Genomic_DNA"/>
</dbReference>
<proteinExistence type="predicted"/>
<dbReference type="RefSeq" id="WP_340523151.1">
    <property type="nucleotide sequence ID" value="NZ_FMSH01000136.1"/>
</dbReference>
<name>A0A1K0IQE3_CUPNE</name>
<dbReference type="InterPro" id="IPR003615">
    <property type="entry name" value="HNH_nuc"/>
</dbReference>
<dbReference type="AlphaFoldDB" id="A0A1K0IQE3"/>
<organism evidence="2">
    <name type="scientific">Cupriavidus necator</name>
    <name type="common">Alcaligenes eutrophus</name>
    <name type="synonym">Ralstonia eutropha</name>
    <dbReference type="NCBI Taxonomy" id="106590"/>
    <lineage>
        <taxon>Bacteria</taxon>
        <taxon>Pseudomonadati</taxon>
        <taxon>Pseudomonadota</taxon>
        <taxon>Betaproteobacteria</taxon>
        <taxon>Burkholderiales</taxon>
        <taxon>Burkholderiaceae</taxon>
        <taxon>Cupriavidus</taxon>
    </lineage>
</organism>
<reference evidence="2" key="1">
    <citation type="submission" date="2016-09" db="EMBL/GenBank/DDBJ databases">
        <authorList>
            <person name="Capua I."/>
            <person name="De Benedictis P."/>
            <person name="Joannis T."/>
            <person name="Lombin L.H."/>
            <person name="Cattoli G."/>
        </authorList>
    </citation>
    <scope>NUCLEOTIDE SEQUENCE</scope>
    <source>
        <strain evidence="2">B9</strain>
    </source>
</reference>
<protein>
    <recommendedName>
        <fullName evidence="1">HNH nuclease domain-containing protein</fullName>
    </recommendedName>
</protein>
<dbReference type="Pfam" id="PF13391">
    <property type="entry name" value="HNH_2"/>
    <property type="match status" value="1"/>
</dbReference>
<evidence type="ECO:0000313" key="2">
    <source>
        <dbReference type="EMBL" id="SCU75075.1"/>
    </source>
</evidence>
<evidence type="ECO:0000259" key="1">
    <source>
        <dbReference type="Pfam" id="PF13391"/>
    </source>
</evidence>
<accession>A0A1K0IQE3</accession>
<gene>
    <name evidence="2" type="ORF">CNECB9_2200032</name>
</gene>
<sequence length="332" mass="36796">MDEGWSNAELEASVNAYKRMARAAAAGERINKSAIYRELESRFGRAAGAFERRMQNISAVLQDLDSDWVPGLKPLKNVGPNVRPRIEALLGGFRIQKHTTAKDPSALIAPPMFSPELSALRNWLIAIARHRMTVTPADAMAAFGIDEAELRKAIRELGQQSKARGEPILLALIANPETGGCPIDLRSEFGVESEDGERQRLFAFWEKNEPQEAAEPEPEVLGLRPRAAQFASVEIRPDQAAFRRRVFLACEGKCAVSGCDVVSALDAAHLRGRDWRKGHNAAVDGVLLRKDLHALYDNRLLFFSVDGRVGLHPSVRDYYLDFEGVTVRLSKV</sequence>